<dbReference type="EMBL" id="JBHTMO010000015">
    <property type="protein sequence ID" value="MFD1393139.1"/>
    <property type="molecule type" value="Genomic_DNA"/>
</dbReference>
<proteinExistence type="predicted"/>
<evidence type="ECO:0000313" key="1">
    <source>
        <dbReference type="EMBL" id="MFD1393139.1"/>
    </source>
</evidence>
<name>A0ABW4B8C0_9LACO</name>
<reference evidence="2" key="1">
    <citation type="journal article" date="2019" name="Int. J. Syst. Evol. Microbiol.">
        <title>The Global Catalogue of Microorganisms (GCM) 10K type strain sequencing project: providing services to taxonomists for standard genome sequencing and annotation.</title>
        <authorList>
            <consortium name="The Broad Institute Genomics Platform"/>
            <consortium name="The Broad Institute Genome Sequencing Center for Infectious Disease"/>
            <person name="Wu L."/>
            <person name="Ma J."/>
        </authorList>
    </citation>
    <scope>NUCLEOTIDE SEQUENCE [LARGE SCALE GENOMIC DNA]</scope>
    <source>
        <strain evidence="2">CCM 8911</strain>
    </source>
</reference>
<evidence type="ECO:0000313" key="2">
    <source>
        <dbReference type="Proteomes" id="UP001597249"/>
    </source>
</evidence>
<accession>A0ABW4B8C0</accession>
<protein>
    <submittedName>
        <fullName evidence="1">Sce7725 family protein</fullName>
    </submittedName>
</protein>
<keyword evidence="2" id="KW-1185">Reference proteome</keyword>
<dbReference type="Proteomes" id="UP001597249">
    <property type="component" value="Unassembled WGS sequence"/>
</dbReference>
<comment type="caution">
    <text evidence="1">The sequence shown here is derived from an EMBL/GenBank/DDBJ whole genome shotgun (WGS) entry which is preliminary data.</text>
</comment>
<sequence>MNYYPVIRGRQFDLLALREMAAAGTLPAHIVPIIEPVKDLPALTKTVAAFTAHHHALYVIKNPQVGRYGLLAKPAHAWAESAWVRAARYFDGQPAPLILTETLAQALALPAGQDCLLPSGARFRQLGLTNAAYLEDHTPTRERTEDFRLVQREFYQYRLAALPGSGFADYPLATRHFDEHGYPQRAVALHLLFAQDGELWLQHFTSVNNTDFSAPQEKFFEAAAPLPAWLKAHPAAATPALKTLIALAASRHFPGAGVLRKLQLQHFLGIIGRFLED</sequence>
<dbReference type="NCBIfam" id="NF033831">
    <property type="entry name" value="sce7725_fam"/>
    <property type="match status" value="2"/>
</dbReference>
<organism evidence="1 2">
    <name type="scientific">Lacticaseibacillus jixianensis</name>
    <dbReference type="NCBI Taxonomy" id="2486012"/>
    <lineage>
        <taxon>Bacteria</taxon>
        <taxon>Bacillati</taxon>
        <taxon>Bacillota</taxon>
        <taxon>Bacilli</taxon>
        <taxon>Lactobacillales</taxon>
        <taxon>Lactobacillaceae</taxon>
        <taxon>Lacticaseibacillus</taxon>
    </lineage>
</organism>
<gene>
    <name evidence="1" type="ORF">ACFQ3L_05965</name>
</gene>
<dbReference type="InterPro" id="IPR047727">
    <property type="entry name" value="Sce7725-like"/>
</dbReference>
<dbReference type="RefSeq" id="WP_125585082.1">
    <property type="nucleotide sequence ID" value="NZ_JBHTMO010000015.1"/>
</dbReference>